<keyword evidence="4" id="KW-1185">Reference proteome</keyword>
<keyword evidence="1" id="KW-0472">Membrane</keyword>
<evidence type="ECO:0000313" key="4">
    <source>
        <dbReference type="Proteomes" id="UP000095347"/>
    </source>
</evidence>
<dbReference type="EMBL" id="MCGG01000065">
    <property type="protein sequence ID" value="OEJ64737.1"/>
    <property type="molecule type" value="Genomic_DNA"/>
</dbReference>
<feature type="transmembrane region" description="Helical" evidence="1">
    <location>
        <begin position="7"/>
        <end position="28"/>
    </location>
</feature>
<evidence type="ECO:0000313" key="2">
    <source>
        <dbReference type="EMBL" id="OEJ64737.1"/>
    </source>
</evidence>
<reference evidence="4" key="2">
    <citation type="submission" date="2016-07" db="EMBL/GenBank/DDBJ databases">
        <authorList>
            <person name="Florea S."/>
            <person name="Webb J.S."/>
            <person name="Jaromczyk J."/>
            <person name="Schardl C.L."/>
        </authorList>
    </citation>
    <scope>NUCLEOTIDE SEQUENCE [LARGE SCALE GENOMIC DNA]</scope>
    <source>
        <strain evidence="4">MV-1</strain>
    </source>
</reference>
<comment type="caution">
    <text evidence="2">The sequence shown here is derived from an EMBL/GenBank/DDBJ whole genome shotgun (WGS) entry which is preliminary data.</text>
</comment>
<dbReference type="RefSeq" id="WP_069959082.1">
    <property type="nucleotide sequence ID" value="NZ_MCGG01000062.1"/>
</dbReference>
<keyword evidence="1" id="KW-1133">Transmembrane helix</keyword>
<dbReference type="Proteomes" id="UP000095347">
    <property type="component" value="Unassembled WGS sequence"/>
</dbReference>
<gene>
    <name evidence="3" type="ORF">BEN30_15970</name>
    <name evidence="2" type="ORF">BEN30_16085</name>
</gene>
<dbReference type="EMBL" id="MCGG01000062">
    <property type="protein sequence ID" value="OEJ64807.1"/>
    <property type="molecule type" value="Genomic_DNA"/>
</dbReference>
<accession>A0A1E5Q463</accession>
<evidence type="ECO:0000256" key="1">
    <source>
        <dbReference type="SAM" id="Phobius"/>
    </source>
</evidence>
<name>A0A1E5Q463_9PROT</name>
<organism evidence="2 4">
    <name type="scientific">Magnetovibrio blakemorei</name>
    <dbReference type="NCBI Taxonomy" id="28181"/>
    <lineage>
        <taxon>Bacteria</taxon>
        <taxon>Pseudomonadati</taxon>
        <taxon>Pseudomonadota</taxon>
        <taxon>Alphaproteobacteria</taxon>
        <taxon>Rhodospirillales</taxon>
        <taxon>Magnetovibrionaceae</taxon>
        <taxon>Magnetovibrio</taxon>
    </lineage>
</organism>
<dbReference type="AlphaFoldDB" id="A0A1E5Q463"/>
<evidence type="ECO:0000313" key="3">
    <source>
        <dbReference type="EMBL" id="OEJ64807.1"/>
    </source>
</evidence>
<sequence length="104" mass="11554">MKKGKDFAISIGVILALYLGAGLLGSIFSGGFDRYCMKNLIKVGENRAYCTCATGYVEEFLSEDEIDYFIGKNSNYKPTGDYYTRVSMVNVGLNVVCVPEKRPR</sequence>
<protein>
    <submittedName>
        <fullName evidence="2">Uncharacterized protein</fullName>
    </submittedName>
</protein>
<keyword evidence="1" id="KW-0812">Transmembrane</keyword>
<reference evidence="2" key="1">
    <citation type="submission" date="2016-07" db="EMBL/GenBank/DDBJ databases">
        <authorList>
            <person name="Trubitsyn D."/>
            <person name="Abreu F.A."/>
            <person name="Ward B."/>
            <person name="Taylor T."/>
            <person name="Hattori M."/>
            <person name="Kondo S."/>
            <person name="Trivedi U."/>
            <person name="Staniland S."/>
            <person name="Lins U."/>
            <person name="Bazylinski D.A."/>
        </authorList>
    </citation>
    <scope>NUCLEOTIDE SEQUENCE</scope>
    <source>
        <strain evidence="2">MV-1</strain>
    </source>
</reference>
<proteinExistence type="predicted"/>